<feature type="compositionally biased region" description="Basic and acidic residues" evidence="1">
    <location>
        <begin position="130"/>
        <end position="152"/>
    </location>
</feature>
<feature type="compositionally biased region" description="Basic and acidic residues" evidence="1">
    <location>
        <begin position="81"/>
        <end position="93"/>
    </location>
</feature>
<keyword evidence="3" id="KW-1185">Reference proteome</keyword>
<reference evidence="2" key="2">
    <citation type="submission" date="2021-12" db="EMBL/GenBank/DDBJ databases">
        <title>Resequencing data analysis of finger millet.</title>
        <authorList>
            <person name="Hatakeyama M."/>
            <person name="Aluri S."/>
            <person name="Balachadran M.T."/>
            <person name="Sivarajan S.R."/>
            <person name="Poveda L."/>
            <person name="Shimizu-Inatsugi R."/>
            <person name="Schlapbach R."/>
            <person name="Sreeman S.M."/>
            <person name="Shimizu K.K."/>
        </authorList>
    </citation>
    <scope>NUCLEOTIDE SEQUENCE</scope>
</reference>
<name>A0AAV5FPJ1_ELECO</name>
<feature type="region of interest" description="Disordered" evidence="1">
    <location>
        <begin position="118"/>
        <end position="152"/>
    </location>
</feature>
<comment type="caution">
    <text evidence="2">The sequence shown here is derived from an EMBL/GenBank/DDBJ whole genome shotgun (WGS) entry which is preliminary data.</text>
</comment>
<dbReference type="Proteomes" id="UP001054889">
    <property type="component" value="Unassembled WGS sequence"/>
</dbReference>
<accession>A0AAV5FPJ1</accession>
<evidence type="ECO:0000256" key="1">
    <source>
        <dbReference type="SAM" id="MobiDB-lite"/>
    </source>
</evidence>
<dbReference type="EMBL" id="BQKI01000090">
    <property type="protein sequence ID" value="GJN36665.1"/>
    <property type="molecule type" value="Genomic_DNA"/>
</dbReference>
<organism evidence="2 3">
    <name type="scientific">Eleusine coracana subsp. coracana</name>
    <dbReference type="NCBI Taxonomy" id="191504"/>
    <lineage>
        <taxon>Eukaryota</taxon>
        <taxon>Viridiplantae</taxon>
        <taxon>Streptophyta</taxon>
        <taxon>Embryophyta</taxon>
        <taxon>Tracheophyta</taxon>
        <taxon>Spermatophyta</taxon>
        <taxon>Magnoliopsida</taxon>
        <taxon>Liliopsida</taxon>
        <taxon>Poales</taxon>
        <taxon>Poaceae</taxon>
        <taxon>PACMAD clade</taxon>
        <taxon>Chloridoideae</taxon>
        <taxon>Cynodonteae</taxon>
        <taxon>Eleusininae</taxon>
        <taxon>Eleusine</taxon>
    </lineage>
</organism>
<feature type="region of interest" description="Disordered" evidence="1">
    <location>
        <begin position="71"/>
        <end position="98"/>
    </location>
</feature>
<reference evidence="2" key="1">
    <citation type="journal article" date="2018" name="DNA Res.">
        <title>Multiple hybrid de novo genome assembly of finger millet, an orphan allotetraploid crop.</title>
        <authorList>
            <person name="Hatakeyama M."/>
            <person name="Aluri S."/>
            <person name="Balachadran M.T."/>
            <person name="Sivarajan S.R."/>
            <person name="Patrignani A."/>
            <person name="Gruter S."/>
            <person name="Poveda L."/>
            <person name="Shimizu-Inatsugi R."/>
            <person name="Baeten J."/>
            <person name="Francoijs K.J."/>
            <person name="Nataraja K.N."/>
            <person name="Reddy Y.A.N."/>
            <person name="Phadnis S."/>
            <person name="Ravikumar R.L."/>
            <person name="Schlapbach R."/>
            <person name="Sreeman S.M."/>
            <person name="Shimizu K.K."/>
        </authorList>
    </citation>
    <scope>NUCLEOTIDE SEQUENCE</scope>
</reference>
<sequence length="152" mass="17146">MRLTGEWKFRVGVDMHAERGVSPKSFKSRAHEQGFQEPSLRGARGLHCACFGGWVRTGMQQGNEATRFRRRQPWLVGSSDSEQKERMERRNGRWGETVGSGRRFCERDSDRVGMLPVGDGHAAAGVGRATHNDQSMEKKNEHDGSAYVEQKI</sequence>
<protein>
    <submittedName>
        <fullName evidence="2">Uncharacterized protein</fullName>
    </submittedName>
</protein>
<proteinExistence type="predicted"/>
<evidence type="ECO:0000313" key="3">
    <source>
        <dbReference type="Proteomes" id="UP001054889"/>
    </source>
</evidence>
<gene>
    <name evidence="2" type="primary">gb25547</name>
    <name evidence="2" type="ORF">PR202_gb25547</name>
</gene>
<dbReference type="AlphaFoldDB" id="A0AAV5FPJ1"/>
<evidence type="ECO:0000313" key="2">
    <source>
        <dbReference type="EMBL" id="GJN36665.1"/>
    </source>
</evidence>